<feature type="domain" description="DUF4328" evidence="2">
    <location>
        <begin position="70"/>
        <end position="217"/>
    </location>
</feature>
<sequence length="238" mass="25723">MMQPNPWQVQAGMTSHAGEGPVRPAWVVGALTVAMLGAWMVVALLSAVALGLHVRLLDGTGGSLDQEELAKLQDSDSLILLITVVQVAVMLVTAVLFCLWLMRARTNAEHIMHLPQRFGRPWVVFGWVIPIVNLWIPKQVVDDVWQASTGQADGRRSRWVLAWWACWLVYVIGDRIVANLGADDLAAERGQTIAAIMLIMPGMAAAALAATVIWKINALQQAQSDRITAPLAGGALPG</sequence>
<dbReference type="InterPro" id="IPR025565">
    <property type="entry name" value="DUF4328"/>
</dbReference>
<evidence type="ECO:0000259" key="2">
    <source>
        <dbReference type="Pfam" id="PF14219"/>
    </source>
</evidence>
<keyword evidence="1" id="KW-1133">Transmembrane helix</keyword>
<dbReference type="AlphaFoldDB" id="A0A7W3RAF9"/>
<gene>
    <name evidence="3" type="ORF">HNR21_004147</name>
</gene>
<dbReference type="Pfam" id="PF14219">
    <property type="entry name" value="DUF4328"/>
    <property type="match status" value="1"/>
</dbReference>
<feature type="transmembrane region" description="Helical" evidence="1">
    <location>
        <begin position="25"/>
        <end position="50"/>
    </location>
</feature>
<dbReference type="Proteomes" id="UP000539313">
    <property type="component" value="Unassembled WGS sequence"/>
</dbReference>
<evidence type="ECO:0000256" key="1">
    <source>
        <dbReference type="SAM" id="Phobius"/>
    </source>
</evidence>
<dbReference type="EMBL" id="JACJII010000001">
    <property type="protein sequence ID" value="MBA9005265.1"/>
    <property type="molecule type" value="Genomic_DNA"/>
</dbReference>
<accession>A0A7W3RAF9</accession>
<keyword evidence="3" id="KW-0969">Cilium</keyword>
<keyword evidence="4" id="KW-1185">Reference proteome</keyword>
<name>A0A7W3RAF9_9ACTN</name>
<organism evidence="3 4">
    <name type="scientific">Thermomonospora cellulosilytica</name>
    <dbReference type="NCBI Taxonomy" id="1411118"/>
    <lineage>
        <taxon>Bacteria</taxon>
        <taxon>Bacillati</taxon>
        <taxon>Actinomycetota</taxon>
        <taxon>Actinomycetes</taxon>
        <taxon>Streptosporangiales</taxon>
        <taxon>Thermomonosporaceae</taxon>
        <taxon>Thermomonospora</taxon>
    </lineage>
</organism>
<feature type="transmembrane region" description="Helical" evidence="1">
    <location>
        <begin position="78"/>
        <end position="101"/>
    </location>
</feature>
<comment type="caution">
    <text evidence="3">The sequence shown here is derived from an EMBL/GenBank/DDBJ whole genome shotgun (WGS) entry which is preliminary data.</text>
</comment>
<evidence type="ECO:0000313" key="3">
    <source>
        <dbReference type="EMBL" id="MBA9005265.1"/>
    </source>
</evidence>
<proteinExistence type="predicted"/>
<keyword evidence="3" id="KW-0282">Flagellum</keyword>
<reference evidence="3 4" key="1">
    <citation type="submission" date="2020-08" db="EMBL/GenBank/DDBJ databases">
        <title>Sequencing the genomes of 1000 actinobacteria strains.</title>
        <authorList>
            <person name="Klenk H.-P."/>
        </authorList>
    </citation>
    <scope>NUCLEOTIDE SEQUENCE [LARGE SCALE GENOMIC DNA]</scope>
    <source>
        <strain evidence="3 4">DSM 45823</strain>
    </source>
</reference>
<keyword evidence="3" id="KW-0966">Cell projection</keyword>
<feature type="transmembrane region" description="Helical" evidence="1">
    <location>
        <begin position="193"/>
        <end position="214"/>
    </location>
</feature>
<protein>
    <submittedName>
        <fullName evidence="3">Flagellar basal body-associated protein FliL</fullName>
    </submittedName>
</protein>
<evidence type="ECO:0000313" key="4">
    <source>
        <dbReference type="Proteomes" id="UP000539313"/>
    </source>
</evidence>
<keyword evidence="1" id="KW-0812">Transmembrane</keyword>
<feature type="transmembrane region" description="Helical" evidence="1">
    <location>
        <begin position="161"/>
        <end position="181"/>
    </location>
</feature>
<keyword evidence="1" id="KW-0472">Membrane</keyword>